<comment type="caution">
    <text evidence="3">The sequence shown here is derived from an EMBL/GenBank/DDBJ whole genome shotgun (WGS) entry which is preliminary data.</text>
</comment>
<dbReference type="InterPro" id="IPR001296">
    <property type="entry name" value="Glyco_trans_1"/>
</dbReference>
<proteinExistence type="predicted"/>
<name>A0A563DEX6_9FLAO</name>
<dbReference type="PANTHER" id="PTHR45947:SF3">
    <property type="entry name" value="SULFOQUINOVOSYL TRANSFERASE SQD2"/>
    <property type="match status" value="1"/>
</dbReference>
<dbReference type="GO" id="GO:0016757">
    <property type="term" value="F:glycosyltransferase activity"/>
    <property type="evidence" value="ECO:0007669"/>
    <property type="project" value="InterPro"/>
</dbReference>
<dbReference type="Pfam" id="PF00534">
    <property type="entry name" value="Glycos_transf_1"/>
    <property type="match status" value="1"/>
</dbReference>
<dbReference type="PANTHER" id="PTHR45947">
    <property type="entry name" value="SULFOQUINOVOSYL TRANSFERASE SQD2"/>
    <property type="match status" value="1"/>
</dbReference>
<evidence type="ECO:0000313" key="4">
    <source>
        <dbReference type="Proteomes" id="UP000319499"/>
    </source>
</evidence>
<dbReference type="GO" id="GO:0071793">
    <property type="term" value="P:bacillithiol biosynthetic process"/>
    <property type="evidence" value="ECO:0007669"/>
    <property type="project" value="InterPro"/>
</dbReference>
<sequence>MKIGIVCYPTYGGSGIVATQLGMEMASQGDEAHFISYSLPAKLDITLPNIYFHQVNVKPYPLFEYQPFSLALSTTIVNIVETYKLDLLHVHYAIPHAYAAYFAKQILKEKGIELPVITTLHGTDITLVGQHPIYKSAVEFSINQSDYITSVSDSLRKETYHQFNIHKEIEVIPNFINNAEINENSHCLKKNFVSNDEKLLVHVSNLRKVKRIDDVMKIFNLVQKEVKSKLLIVGEGPEAETIDRYTYKFKLGEKVKNFGKIQDVQNVLRITDLFLLPSEQESFGLAALEAMACGVPVISSNAGGITEVNKDGYSGFVSPIGDVESMAKNAIRLLKDEDLLLKFKKQAKNEALLFDNSKIIPKYKELYNRALNQKLKSNI</sequence>
<dbReference type="EMBL" id="SELH01000017">
    <property type="protein sequence ID" value="TWP28775.1"/>
    <property type="molecule type" value="Genomic_DNA"/>
</dbReference>
<feature type="domain" description="Glycosyltransferase subfamily 4-like N-terminal" evidence="2">
    <location>
        <begin position="11"/>
        <end position="177"/>
    </location>
</feature>
<feature type="domain" description="Glycosyl transferase family 1" evidence="1">
    <location>
        <begin position="190"/>
        <end position="349"/>
    </location>
</feature>
<accession>A0A563DEX6</accession>
<dbReference type="Proteomes" id="UP000319499">
    <property type="component" value="Unassembled WGS sequence"/>
</dbReference>
<dbReference type="InterPro" id="IPR023881">
    <property type="entry name" value="Thiol_BshA"/>
</dbReference>
<dbReference type="AlphaFoldDB" id="A0A563DEX6"/>
<organism evidence="3 4">
    <name type="scientific">Apibacter muscae</name>
    <dbReference type="NCBI Taxonomy" id="2509004"/>
    <lineage>
        <taxon>Bacteria</taxon>
        <taxon>Pseudomonadati</taxon>
        <taxon>Bacteroidota</taxon>
        <taxon>Flavobacteriia</taxon>
        <taxon>Flavobacteriales</taxon>
        <taxon>Weeksellaceae</taxon>
        <taxon>Apibacter</taxon>
    </lineage>
</organism>
<keyword evidence="4" id="KW-1185">Reference proteome</keyword>
<protein>
    <submittedName>
        <fullName evidence="3">N-acetyl-alpha-D-glucosaminyl L-malate synthase BshA</fullName>
    </submittedName>
</protein>
<dbReference type="NCBIfam" id="TIGR03999">
    <property type="entry name" value="thiol_BshA"/>
    <property type="match status" value="1"/>
</dbReference>
<evidence type="ECO:0000313" key="3">
    <source>
        <dbReference type="EMBL" id="TWP28775.1"/>
    </source>
</evidence>
<dbReference type="InterPro" id="IPR028098">
    <property type="entry name" value="Glyco_trans_4-like_N"/>
</dbReference>
<dbReference type="Pfam" id="PF13439">
    <property type="entry name" value="Glyco_transf_4"/>
    <property type="match status" value="1"/>
</dbReference>
<evidence type="ECO:0000259" key="1">
    <source>
        <dbReference type="Pfam" id="PF00534"/>
    </source>
</evidence>
<gene>
    <name evidence="3" type="primary">bshA</name>
    <name evidence="3" type="ORF">ETU09_05525</name>
</gene>
<reference evidence="3 4" key="1">
    <citation type="submission" date="2019-02" db="EMBL/GenBank/DDBJ databases">
        <title>Apibacter muscae sp. nov.: a novel member of the house fly microbiota.</title>
        <authorList>
            <person name="Park R."/>
        </authorList>
    </citation>
    <scope>NUCLEOTIDE SEQUENCE [LARGE SCALE GENOMIC DNA]</scope>
    <source>
        <strain evidence="3 4">AL1</strain>
    </source>
</reference>
<evidence type="ECO:0000259" key="2">
    <source>
        <dbReference type="Pfam" id="PF13439"/>
    </source>
</evidence>
<dbReference type="Gene3D" id="3.40.50.2000">
    <property type="entry name" value="Glycogen Phosphorylase B"/>
    <property type="match status" value="2"/>
</dbReference>
<dbReference type="SUPFAM" id="SSF53756">
    <property type="entry name" value="UDP-Glycosyltransferase/glycogen phosphorylase"/>
    <property type="match status" value="1"/>
</dbReference>
<dbReference type="OrthoDB" id="9810929at2"/>
<dbReference type="RefSeq" id="WP_146292415.1">
    <property type="nucleotide sequence ID" value="NZ_SELH01000017.1"/>
</dbReference>
<dbReference type="InterPro" id="IPR050194">
    <property type="entry name" value="Glycosyltransferase_grp1"/>
</dbReference>